<dbReference type="FunFam" id="1.10.510.10:FF:001505">
    <property type="entry name" value="Protein kinase, putative"/>
    <property type="match status" value="1"/>
</dbReference>
<feature type="region of interest" description="Disordered" evidence="6">
    <location>
        <begin position="2772"/>
        <end position="2793"/>
    </location>
</feature>
<dbReference type="Gene3D" id="3.30.200.20">
    <property type="entry name" value="Phosphorylase Kinase, domain 1"/>
    <property type="match status" value="1"/>
</dbReference>
<dbReference type="Gene3D" id="2.60.200.20">
    <property type="match status" value="1"/>
</dbReference>
<dbReference type="Proteomes" id="UP000319462">
    <property type="component" value="Chromosome 6"/>
</dbReference>
<sequence>MQPPRLKPALVGTAGTADAAPPGAMVGTSLDYEGGSGRHENTEVNPCSYEEGDRDARVHSADHHGHQQRPVDMRDTTWRRSSPERQRSVLQLPTSAASLSFPPPAAAAPTSSSCSSTVDGAAADRSASVPLSPAYSGRFNNRVVGDYPPHNGTGSSWRGCGSSCVARADGSNERVRPGGDASGSGCSKFFLLRRFGAALLSTTAQTAPGCLLVLIGVVTGVLLFLPWSSNPVHITLMVLSAVVGCVCGLVYWHAERRWRRRCYDAHGAAAAVYCSVGGAHRWHVQSATNSAAARYRDHDTSDEGSRDETSYWCCCSAGCACHFIDHQHFRIVLPTVQLLLLGIFVLVSPQVMATWTSTTASATELGGAAILADSGTGRETRYGATFYPVEVVWKTCLLHAWVGMGFSLPLLWALLVGLVHMAVLLAQFQHAGPGTLLTLVVWMSVPLLCLAIAMCIPRRRFAAMEERQQGQLLRVLPGGGEAAGYSTSYGAGAGAPLSLLASPSVGRSRDVFEDMYPPMYSPLSTVTAPASARAVQYHVHLSSPSVLPPPPVAAYSLASYPQAPSAMRAGGTYLARGTVGRYANLVRGGRMKMAAAQYDPIGLATPPDTSLALQHGQTRRASVCLYSPSSPSQAVPEVLDESAHDFIHAVGRMHYPTAFAAATLSSSGDGAHPSPPPPQASRRLAPYLRSPRASIGTRPTVPVRNVEPTPQRLQELRQQHKHKHMQAAQTRGAEEATALRTDAVDDDGAAVTITPAVLFPPELQQGRRSGSADTPAAAQAGAAAVSTAVDEGCASGVDGEAWYGGLPMPAGTSLEDACAPYLVLDSALVIVDVSWSLCSLLGTTVNDVMFRRLQDVLAWLDVVGREEVVKLVSSVVQPLRIAAGARRGQKRSAADHPTRKENAKTKARKGRHNTAEDDVRAENLKGHNAQAEAAKQLNNSPEKVVRDGVADGAPVRRVTLRGRCPNCVDSSGSPSDSGTGRGGRRPLFAVCFDVWAERLDTPGVNVAGASSWTHPFSAGGGGQQSLAPHVIILRRPLLHGLCDALPLPVALVHPRTGEVLCWNRYAERLTGCSTYAMLGMSAYDSFVYEALPGAATAATSQGDFSSTGRQLPPPPPSPSVESTPSAHWQQRLPNTTALSAATEIGTVPNDEVASQVSALQLAKSASSTTVALLHPSQQTTPPTLSPLHGGAGRLFFAGQASPPQHAADLNDTFNAAALQQHRDAPLPGFFYVPYTRAAAGVAGVELALTSTSGDRGARLSSLWSTGGGPYWTSSPQLSWTLAGRGGTVGAAAGHADRLFSQSDAASQPSLFARVDVRGSGNEHNTSDTAVGAHCPRPPPPPPLAEGYQCATNAHDEAVIATAFEAGGNTEAREDGGDGDDDVRASPYRSVPAMVRGLLFRATLRPLRGALCCEEGGVVQNHLGGPLRTSARAVAGEHASGRGAEESPFLGQPPRTAHAGDNTVLGGEDTGKEQASAPESNQAGGLINSGMADGAEVMLSGRHRERLQQRHHSLDRTAAGARVRNRANEEDSGAEGELDMADNDDNDDPFDEHNLPNAMSAAINDGLMRAATLEQLFATKTMPCNFGLDRESPTWPRRSTASAGPATAMALVALLSSELMPQYSLREALQQLATSEAPLLLTLSEPPVYATACASAELLLQEQRLSHRRARSLAPVERGCYVSAPDSHLGTPHPPQPPLPRQQRPQVPALWGDGSASLQLVAAVKEAVESYRESIEEDSSGYTDLLGLLSLSCDSGGGCPTSGYAARNSPSFLEPTPIGDAPSTTVTTAITADAVRQLRLLKSLSDQLLQAMAAYNRTRQPMSFATRELGGGVAGRMPPSSSSPSLSLGQLAAPAAPAADAAHVRYLNGRHPGSATTPSPYKAPSTSESLRVSAQQSPFQPPPPHSPLVLISDAAKGAHRRQKSRGPHRRQPDEPAASAGTSGSGTQTRIYRDPSGISSSVALRDATAVAPSAAGGNENAVLHEPPPPPHDDATHPRDTGSGVRSDMQDTGASTVKSRPRHAAKPSMTSVSRTSHAGAAHGTQDGAAASTPAPSTPFAPSDSAVGAGMEQRGTGYVGRISGGASFADSPHSGRGMGRTIGATPTATSPLNTSPFAVSAGFAPAMASLRPPAMGAGVSALDLATTQTELNSSPPRFDSVLFTGDDGESGRGGAGSEDVTAAVGFVHHSATSPCSWGHRLLSPSVAAAEMVEVECSHGPDQRQQRPQPHKSPDAIFGAGSGSGSGATAARREPTSPRYRSSPGHRRESSLDILPGAPVASGSFSGNGGLVPTSNSASPPAGAGAGGQGTNSSSPHPARPGSSSLNANATAAAAATAAVRLTPRRAGESAVWAVLVSRDEATIPSCCISVNLGEEFRLGRSSKCTTVVSDSFVSSTQFSIVRTAAVSMTAQDLQSPGSGHGERGARRNKAFTVTLYDRSANGTYVNVKKLGKDKSCVLRDKALITFRLSTSQFFLGFVFILTDERGVPLDDRTGMVGDSGLRSLLDARLSPLPLTGRRNNGESTGGGGKESNSSQTTIMASPTVLSVSAARRNTPRALSTPDNSSFASGTPNGSRRAGGGAQRSSRHTHRETIEWKIGEEMLGKGGNAEVYLGINLTNGQLIAVKRVRLPTFAHSSDAEQDPEAKAILQQYRSLQEEISVLSKATHPNIVQYYGSSQNSTYFNILLEFVPGGSLRHLLDNFGALSPGVILSYVHQALEGLAYLHRHNIVHSDFKAANILITEKGKVKLTDFGTARLLNRPHATAAAVAAAAARSGGDAHSATSHTTSGRQKDDAVSAGAGGTLHVAGTLRWMDPALFHNAHSIGAADGAPAGAAKDSSDKLGGPTKAGDIWSVGCTMIEMMSGEAPWFEYDFESEDQIVNLLTYTAEPPETPECPECPDLVAIAQACLQMDPSRRPTCEELLCIVEEATARLQAQPMSSSVSPSREVSQQQLVTTGSMPGSGAGVRPNSATSTPQMEPGAGTAPATLAANPAAAYRPATDDRHRAERAS</sequence>
<dbReference type="Pfam" id="PF00069">
    <property type="entry name" value="Pkinase"/>
    <property type="match status" value="2"/>
</dbReference>
<feature type="compositionally biased region" description="Basic and acidic residues" evidence="6">
    <location>
        <begin position="2211"/>
        <end position="2220"/>
    </location>
</feature>
<feature type="compositionally biased region" description="Acidic residues" evidence="6">
    <location>
        <begin position="1529"/>
        <end position="1549"/>
    </location>
</feature>
<evidence type="ECO:0000256" key="1">
    <source>
        <dbReference type="ARBA" id="ARBA00022679"/>
    </source>
</evidence>
<dbReference type="PANTHER" id="PTHR48016:SF56">
    <property type="entry name" value="MAPKK KINASE"/>
    <property type="match status" value="1"/>
</dbReference>
<feature type="compositionally biased region" description="Polar residues" evidence="6">
    <location>
        <begin position="2552"/>
        <end position="2568"/>
    </location>
</feature>
<dbReference type="InterPro" id="IPR008271">
    <property type="entry name" value="Ser/Thr_kinase_AS"/>
</dbReference>
<dbReference type="GO" id="GO:0004672">
    <property type="term" value="F:protein kinase activity"/>
    <property type="evidence" value="ECO:0007669"/>
    <property type="project" value="InterPro"/>
</dbReference>
<feature type="region of interest" description="Disordered" evidence="6">
    <location>
        <begin position="1828"/>
        <end position="1850"/>
    </location>
</feature>
<feature type="region of interest" description="Disordered" evidence="6">
    <location>
        <begin position="1098"/>
        <end position="1127"/>
    </location>
</feature>
<dbReference type="PROSITE" id="PS00107">
    <property type="entry name" value="PROTEIN_KINASE_ATP"/>
    <property type="match status" value="1"/>
</dbReference>
<evidence type="ECO:0000313" key="11">
    <source>
        <dbReference type="Proteomes" id="UP000319462"/>
    </source>
</evidence>
<evidence type="ECO:0000256" key="5">
    <source>
        <dbReference type="PROSITE-ProRule" id="PRU10141"/>
    </source>
</evidence>
<feature type="compositionally biased region" description="Low complexity" evidence="6">
    <location>
        <begin position="2045"/>
        <end position="2062"/>
    </location>
</feature>
<gene>
    <name evidence="10" type="ORF">LBRM2904_06.0670</name>
</gene>
<feature type="compositionally biased region" description="Basic and acidic residues" evidence="6">
    <location>
        <begin position="892"/>
        <end position="904"/>
    </location>
</feature>
<feature type="domain" description="FHA" evidence="8">
    <location>
        <begin position="2372"/>
        <end position="2446"/>
    </location>
</feature>
<dbReference type="FunFam" id="3.30.200.20:FF:000956">
    <property type="entry name" value="Protein kinase, putative"/>
    <property type="match status" value="1"/>
</dbReference>
<feature type="compositionally biased region" description="Basic and acidic residues" evidence="6">
    <location>
        <begin position="1988"/>
        <end position="1997"/>
    </location>
</feature>
<feature type="region of interest" description="Disordered" evidence="6">
    <location>
        <begin position="2549"/>
        <end position="2587"/>
    </location>
</feature>
<evidence type="ECO:0000259" key="9">
    <source>
        <dbReference type="PROSITE" id="PS50011"/>
    </source>
</evidence>
<name>A0A3P3YY40_LEIBR</name>
<keyword evidence="2 5" id="KW-0547">Nucleotide-binding</keyword>
<dbReference type="InterPro" id="IPR050538">
    <property type="entry name" value="MAP_kinase_kinase_kinase"/>
</dbReference>
<dbReference type="PANTHER" id="PTHR48016">
    <property type="entry name" value="MAP KINASE KINASE KINASE SSK2-RELATED-RELATED"/>
    <property type="match status" value="1"/>
</dbReference>
<dbReference type="PROSITE" id="PS50006">
    <property type="entry name" value="FHA_DOMAIN"/>
    <property type="match status" value="1"/>
</dbReference>
<dbReference type="FunFam" id="2.60.200.20:FF:000091">
    <property type="entry name" value="Protein kinase, putative"/>
    <property type="match status" value="1"/>
</dbReference>
<feature type="region of interest" description="Disordered" evidence="6">
    <location>
        <begin position="1867"/>
        <end position="1953"/>
    </location>
</feature>
<feature type="compositionally biased region" description="Low complexity" evidence="6">
    <location>
        <begin position="1837"/>
        <end position="1850"/>
    </location>
</feature>
<feature type="region of interest" description="Disordered" evidence="6">
    <location>
        <begin position="2211"/>
        <end position="2325"/>
    </location>
</feature>
<feature type="compositionally biased region" description="Low complexity" evidence="6">
    <location>
        <begin position="2931"/>
        <end position="2947"/>
    </location>
</feature>
<feature type="compositionally biased region" description="Polar residues" evidence="6">
    <location>
        <begin position="1938"/>
        <end position="1948"/>
    </location>
</feature>
<dbReference type="InterPro" id="IPR011009">
    <property type="entry name" value="Kinase-like_dom_sf"/>
</dbReference>
<dbReference type="InterPro" id="IPR017441">
    <property type="entry name" value="Protein_kinase_ATP_BS"/>
</dbReference>
<evidence type="ECO:0000256" key="6">
    <source>
        <dbReference type="SAM" id="MobiDB-lite"/>
    </source>
</evidence>
<keyword evidence="7" id="KW-0472">Membrane</keyword>
<dbReference type="SUPFAM" id="SSF49879">
    <property type="entry name" value="SMAD/FHA domain"/>
    <property type="match status" value="1"/>
</dbReference>
<proteinExistence type="predicted"/>
<dbReference type="InterPro" id="IPR008984">
    <property type="entry name" value="SMAD_FHA_dom_sf"/>
</dbReference>
<feature type="transmembrane region" description="Helical" evidence="7">
    <location>
        <begin position="231"/>
        <end position="252"/>
    </location>
</feature>
<feature type="region of interest" description="Disordered" evidence="6">
    <location>
        <begin position="1971"/>
        <end position="2108"/>
    </location>
</feature>
<feature type="compositionally biased region" description="Low complexity" evidence="6">
    <location>
        <begin position="12"/>
        <end position="24"/>
    </location>
</feature>
<dbReference type="PROSITE" id="PS00108">
    <property type="entry name" value="PROTEIN_KINASE_ST"/>
    <property type="match status" value="1"/>
</dbReference>
<evidence type="ECO:0000256" key="7">
    <source>
        <dbReference type="SAM" id="Phobius"/>
    </source>
</evidence>
<evidence type="ECO:0000256" key="2">
    <source>
        <dbReference type="ARBA" id="ARBA00022741"/>
    </source>
</evidence>
<organism evidence="10 11">
    <name type="scientific">Leishmania braziliensis MHOM/BR/75/M2904</name>
    <dbReference type="NCBI Taxonomy" id="420245"/>
    <lineage>
        <taxon>Eukaryota</taxon>
        <taxon>Discoba</taxon>
        <taxon>Euglenozoa</taxon>
        <taxon>Kinetoplastea</taxon>
        <taxon>Metakinetoplastina</taxon>
        <taxon>Trypanosomatida</taxon>
        <taxon>Trypanosomatidae</taxon>
        <taxon>Leishmaniinae</taxon>
        <taxon>Leishmania</taxon>
        <taxon>Leishmania braziliensis species complex</taxon>
    </lineage>
</organism>
<feature type="region of interest" description="Disordered" evidence="6">
    <location>
        <begin position="886"/>
        <end position="917"/>
    </location>
</feature>
<dbReference type="Pfam" id="PF00498">
    <property type="entry name" value="FHA"/>
    <property type="match status" value="1"/>
</dbReference>
<feature type="compositionally biased region" description="Low complexity" evidence="6">
    <location>
        <begin position="2289"/>
        <end position="2298"/>
    </location>
</feature>
<feature type="compositionally biased region" description="Basic and acidic residues" evidence="6">
    <location>
        <begin position="2994"/>
        <end position="3005"/>
    </location>
</feature>
<dbReference type="SUPFAM" id="SSF56112">
    <property type="entry name" value="Protein kinase-like (PK-like)"/>
    <property type="match status" value="1"/>
</dbReference>
<dbReference type="GO" id="GO:0005524">
    <property type="term" value="F:ATP binding"/>
    <property type="evidence" value="ECO:0007669"/>
    <property type="project" value="UniProtKB-UniRule"/>
</dbReference>
<feature type="transmembrane region" description="Helical" evidence="7">
    <location>
        <begin position="398"/>
        <end position="424"/>
    </location>
</feature>
<protein>
    <submittedName>
        <fullName evidence="10">Protein_kinase</fullName>
    </submittedName>
</protein>
<dbReference type="InterPro" id="IPR000253">
    <property type="entry name" value="FHA_dom"/>
</dbReference>
<feature type="region of interest" description="Disordered" evidence="6">
    <location>
        <begin position="1"/>
        <end position="92"/>
    </location>
</feature>
<keyword evidence="3 10" id="KW-0418">Kinase</keyword>
<feature type="transmembrane region" description="Helical" evidence="7">
    <location>
        <begin position="331"/>
        <end position="352"/>
    </location>
</feature>
<feature type="binding site" evidence="5">
    <location>
        <position position="2621"/>
    </location>
    <ligand>
        <name>ATP</name>
        <dbReference type="ChEBI" id="CHEBI:30616"/>
    </ligand>
</feature>
<feature type="region of interest" description="Disordered" evidence="6">
    <location>
        <begin position="1506"/>
        <end position="1555"/>
    </location>
</feature>
<keyword evidence="1" id="KW-0808">Transferase</keyword>
<feature type="compositionally biased region" description="Basic and acidic residues" evidence="6">
    <location>
        <begin position="54"/>
        <end position="87"/>
    </location>
</feature>
<keyword evidence="4 5" id="KW-0067">ATP-binding</keyword>
<evidence type="ECO:0000256" key="4">
    <source>
        <dbReference type="ARBA" id="ARBA00022840"/>
    </source>
</evidence>
<feature type="compositionally biased region" description="Polar residues" evidence="6">
    <location>
        <begin position="1873"/>
        <end position="1891"/>
    </location>
</feature>
<feature type="transmembrane region" description="Helical" evidence="7">
    <location>
        <begin position="436"/>
        <end position="454"/>
    </location>
</feature>
<accession>A0A3P3YY40</accession>
<evidence type="ECO:0000259" key="8">
    <source>
        <dbReference type="PROSITE" id="PS50006"/>
    </source>
</evidence>
<feature type="region of interest" description="Disordered" evidence="6">
    <location>
        <begin position="1432"/>
        <end position="1488"/>
    </location>
</feature>
<keyword evidence="7" id="KW-1133">Transmembrane helix</keyword>
<evidence type="ECO:0000313" key="10">
    <source>
        <dbReference type="EMBL" id="SYZ62891.1"/>
    </source>
</evidence>
<feature type="transmembrane region" description="Helical" evidence="7">
    <location>
        <begin position="197"/>
        <end position="225"/>
    </location>
</feature>
<feature type="region of interest" description="Disordered" evidence="6">
    <location>
        <begin position="664"/>
        <end position="684"/>
    </location>
</feature>
<feature type="compositionally biased region" description="Polar residues" evidence="6">
    <location>
        <begin position="1098"/>
        <end position="1109"/>
    </location>
</feature>
<reference evidence="10 11" key="1">
    <citation type="submission" date="2018-09" db="EMBL/GenBank/DDBJ databases">
        <authorList>
            <person name="Peiro R."/>
            <person name="Begona"/>
            <person name="Cbmso G."/>
            <person name="Lopez M."/>
            <person name="Gonzalez S."/>
        </authorList>
    </citation>
    <scope>NUCLEOTIDE SEQUENCE [LARGE SCALE GENOMIC DNA]</scope>
</reference>
<dbReference type="PROSITE" id="PS50011">
    <property type="entry name" value="PROTEIN_KINASE_DOM"/>
    <property type="match status" value="1"/>
</dbReference>
<feature type="compositionally biased region" description="Basic residues" evidence="6">
    <location>
        <begin position="1916"/>
        <end position="1928"/>
    </location>
</feature>
<dbReference type="Gene3D" id="1.10.510.10">
    <property type="entry name" value="Transferase(Phosphotransferase) domain 1"/>
    <property type="match status" value="1"/>
</dbReference>
<dbReference type="InterPro" id="IPR000719">
    <property type="entry name" value="Prot_kinase_dom"/>
</dbReference>
<feature type="region of interest" description="Disordered" evidence="6">
    <location>
        <begin position="1682"/>
        <end position="1705"/>
    </location>
</feature>
<evidence type="ECO:0000256" key="3">
    <source>
        <dbReference type="ARBA" id="ARBA00022777"/>
    </source>
</evidence>
<feature type="domain" description="Protein kinase" evidence="9">
    <location>
        <begin position="2592"/>
        <end position="2928"/>
    </location>
</feature>
<dbReference type="EMBL" id="LS997605">
    <property type="protein sequence ID" value="SYZ62891.1"/>
    <property type="molecule type" value="Genomic_DNA"/>
</dbReference>
<keyword evidence="7" id="KW-0812">Transmembrane</keyword>
<feature type="region of interest" description="Disordered" evidence="6">
    <location>
        <begin position="2504"/>
        <end position="2534"/>
    </location>
</feature>
<feature type="compositionally biased region" description="Low complexity" evidence="6">
    <location>
        <begin position="2976"/>
        <end position="2993"/>
    </location>
</feature>
<feature type="region of interest" description="Disordered" evidence="6">
    <location>
        <begin position="2931"/>
        <end position="3005"/>
    </location>
</feature>